<dbReference type="PANTHER" id="PTHR35007">
    <property type="entry name" value="INTEGRAL MEMBRANE PROTEIN-RELATED"/>
    <property type="match status" value="1"/>
</dbReference>
<organism evidence="8 9">
    <name type="scientific">Streptomyces albiaxialis</name>
    <dbReference type="NCBI Taxonomy" id="329523"/>
    <lineage>
        <taxon>Bacteria</taxon>
        <taxon>Bacillati</taxon>
        <taxon>Actinomycetota</taxon>
        <taxon>Actinomycetes</taxon>
        <taxon>Kitasatosporales</taxon>
        <taxon>Streptomycetaceae</taxon>
        <taxon>Streptomyces</taxon>
    </lineage>
</organism>
<keyword evidence="4 6" id="KW-1133">Transmembrane helix</keyword>
<comment type="subcellular location">
    <subcellularLocation>
        <location evidence="1">Cell membrane</location>
        <topology evidence="1">Multi-pass membrane protein</topology>
    </subcellularLocation>
</comment>
<keyword evidence="5 6" id="KW-0472">Membrane</keyword>
<feature type="domain" description="Type II secretion system protein GspF" evidence="7">
    <location>
        <begin position="137"/>
        <end position="259"/>
    </location>
</feature>
<evidence type="ECO:0000256" key="4">
    <source>
        <dbReference type="ARBA" id="ARBA00022989"/>
    </source>
</evidence>
<evidence type="ECO:0000313" key="9">
    <source>
        <dbReference type="Proteomes" id="UP001500016"/>
    </source>
</evidence>
<gene>
    <name evidence="8" type="ORF">GCM10009801_06940</name>
</gene>
<keyword evidence="9" id="KW-1185">Reference proteome</keyword>
<evidence type="ECO:0000256" key="5">
    <source>
        <dbReference type="ARBA" id="ARBA00023136"/>
    </source>
</evidence>
<evidence type="ECO:0000259" key="7">
    <source>
        <dbReference type="Pfam" id="PF00482"/>
    </source>
</evidence>
<evidence type="ECO:0000256" key="3">
    <source>
        <dbReference type="ARBA" id="ARBA00022692"/>
    </source>
</evidence>
<name>A0ABN2VJ45_9ACTN</name>
<keyword evidence="2" id="KW-1003">Cell membrane</keyword>
<evidence type="ECO:0000313" key="8">
    <source>
        <dbReference type="EMBL" id="GAA2063223.1"/>
    </source>
</evidence>
<feature type="transmembrane region" description="Helical" evidence="6">
    <location>
        <begin position="245"/>
        <end position="264"/>
    </location>
</feature>
<dbReference type="EMBL" id="BAAAPE010000001">
    <property type="protein sequence ID" value="GAA2063223.1"/>
    <property type="molecule type" value="Genomic_DNA"/>
</dbReference>
<evidence type="ECO:0000256" key="2">
    <source>
        <dbReference type="ARBA" id="ARBA00022475"/>
    </source>
</evidence>
<proteinExistence type="predicted"/>
<dbReference type="Proteomes" id="UP001500016">
    <property type="component" value="Unassembled WGS sequence"/>
</dbReference>
<comment type="caution">
    <text evidence="8">The sequence shown here is derived from an EMBL/GenBank/DDBJ whole genome shotgun (WGS) entry which is preliminary data.</text>
</comment>
<protein>
    <submittedName>
        <fullName evidence="8">Type II secretion system F family protein</fullName>
    </submittedName>
</protein>
<dbReference type="PANTHER" id="PTHR35007:SF4">
    <property type="entry name" value="CONSERVED TRANSMEMBRANE PROTEIN-RELATED"/>
    <property type="match status" value="1"/>
</dbReference>
<dbReference type="InterPro" id="IPR018076">
    <property type="entry name" value="T2SS_GspF_dom"/>
</dbReference>
<evidence type="ECO:0000256" key="1">
    <source>
        <dbReference type="ARBA" id="ARBA00004651"/>
    </source>
</evidence>
<sequence>MTGAGGPVIPGAEATPVYAAMLCAGAAAWLMVGHDDGVRRARLLLAGGGEPATPGPRALEPPGWLRELVALFRQRVGGRVGREGWCLPVAVLAAVLGESVLPLLAGAVAMPCVRRWLRQRERRGAAEAREMAVVELCAAVSGELRAGWQPDRALLSAGATVTRGFGEPGAALLAAARFGGDVPGALRDAAREPGAEGLRGVAACWQVAVEGGAGLAEGLDRTAAALRARRDQREELRAQLAGPRATAVVLALLPLFGLLLGSAMDADPLDVLLHSPAGLACLVAGALLEWAGLAWVARIVRAAEGEDGGTS</sequence>
<dbReference type="RefSeq" id="WP_344523774.1">
    <property type="nucleotide sequence ID" value="NZ_BAAAPE010000001.1"/>
</dbReference>
<dbReference type="Pfam" id="PF00482">
    <property type="entry name" value="T2SSF"/>
    <property type="match status" value="1"/>
</dbReference>
<feature type="transmembrane region" description="Helical" evidence="6">
    <location>
        <begin position="276"/>
        <end position="297"/>
    </location>
</feature>
<evidence type="ECO:0000256" key="6">
    <source>
        <dbReference type="SAM" id="Phobius"/>
    </source>
</evidence>
<accession>A0ABN2VJ45</accession>
<keyword evidence="3 6" id="KW-0812">Transmembrane</keyword>
<reference evidence="8 9" key="1">
    <citation type="journal article" date="2019" name="Int. J. Syst. Evol. Microbiol.">
        <title>The Global Catalogue of Microorganisms (GCM) 10K type strain sequencing project: providing services to taxonomists for standard genome sequencing and annotation.</title>
        <authorList>
            <consortium name="The Broad Institute Genomics Platform"/>
            <consortium name="The Broad Institute Genome Sequencing Center for Infectious Disease"/>
            <person name="Wu L."/>
            <person name="Ma J."/>
        </authorList>
    </citation>
    <scope>NUCLEOTIDE SEQUENCE [LARGE SCALE GENOMIC DNA]</scope>
    <source>
        <strain evidence="8 9">JCM 15478</strain>
    </source>
</reference>